<dbReference type="InterPro" id="IPR052610">
    <property type="entry name" value="bHLH_transcription_regulator"/>
</dbReference>
<evidence type="ECO:0000256" key="5">
    <source>
        <dbReference type="SAM" id="Coils"/>
    </source>
</evidence>
<evidence type="ECO:0000313" key="7">
    <source>
        <dbReference type="EMBL" id="PIN10068.1"/>
    </source>
</evidence>
<dbReference type="Pfam" id="PF22754">
    <property type="entry name" value="bHLH-TF_ACT-like_plant"/>
    <property type="match status" value="1"/>
</dbReference>
<protein>
    <recommendedName>
        <fullName evidence="6">BHLH domain-containing protein</fullName>
    </recommendedName>
</protein>
<organism evidence="7 8">
    <name type="scientific">Handroanthus impetiginosus</name>
    <dbReference type="NCBI Taxonomy" id="429701"/>
    <lineage>
        <taxon>Eukaryota</taxon>
        <taxon>Viridiplantae</taxon>
        <taxon>Streptophyta</taxon>
        <taxon>Embryophyta</taxon>
        <taxon>Tracheophyta</taxon>
        <taxon>Spermatophyta</taxon>
        <taxon>Magnoliopsida</taxon>
        <taxon>eudicotyledons</taxon>
        <taxon>Gunneridae</taxon>
        <taxon>Pentapetalae</taxon>
        <taxon>asterids</taxon>
        <taxon>lamiids</taxon>
        <taxon>Lamiales</taxon>
        <taxon>Bignoniaceae</taxon>
        <taxon>Crescentiina</taxon>
        <taxon>Tabebuia alliance</taxon>
        <taxon>Handroanthus</taxon>
    </lineage>
</organism>
<keyword evidence="4" id="KW-0539">Nucleus</keyword>
<evidence type="ECO:0000313" key="8">
    <source>
        <dbReference type="Proteomes" id="UP000231279"/>
    </source>
</evidence>
<evidence type="ECO:0000256" key="1">
    <source>
        <dbReference type="ARBA" id="ARBA00004123"/>
    </source>
</evidence>
<keyword evidence="8" id="KW-1185">Reference proteome</keyword>
<evidence type="ECO:0000259" key="6">
    <source>
        <dbReference type="PROSITE" id="PS50888"/>
    </source>
</evidence>
<dbReference type="GO" id="GO:0005634">
    <property type="term" value="C:nucleus"/>
    <property type="evidence" value="ECO:0007669"/>
    <property type="project" value="UniProtKB-SubCell"/>
</dbReference>
<keyword evidence="2" id="KW-0805">Transcription regulation</keyword>
<feature type="coiled-coil region" evidence="5">
    <location>
        <begin position="186"/>
        <end position="213"/>
    </location>
</feature>
<dbReference type="SMART" id="SM00353">
    <property type="entry name" value="HLH"/>
    <property type="match status" value="1"/>
</dbReference>
<dbReference type="InterPro" id="IPR011598">
    <property type="entry name" value="bHLH_dom"/>
</dbReference>
<name>A0A2G9GXQ6_9LAMI</name>
<gene>
    <name evidence="7" type="ORF">CDL12_17345</name>
</gene>
<evidence type="ECO:0000256" key="4">
    <source>
        <dbReference type="ARBA" id="ARBA00023242"/>
    </source>
</evidence>
<comment type="caution">
    <text evidence="7">The sequence shown here is derived from an EMBL/GenBank/DDBJ whole genome shotgun (WGS) entry which is preliminary data.</text>
</comment>
<comment type="subcellular location">
    <subcellularLocation>
        <location evidence="1">Nucleus</location>
    </subcellularLocation>
</comment>
<dbReference type="EMBL" id="NKXS01003333">
    <property type="protein sequence ID" value="PIN10068.1"/>
    <property type="molecule type" value="Genomic_DNA"/>
</dbReference>
<dbReference type="GO" id="GO:0080090">
    <property type="term" value="P:regulation of primary metabolic process"/>
    <property type="evidence" value="ECO:0007669"/>
    <property type="project" value="UniProtKB-ARBA"/>
</dbReference>
<dbReference type="GO" id="GO:0046983">
    <property type="term" value="F:protein dimerization activity"/>
    <property type="evidence" value="ECO:0007669"/>
    <property type="project" value="InterPro"/>
</dbReference>
<dbReference type="AlphaFoldDB" id="A0A2G9GXQ6"/>
<dbReference type="STRING" id="429701.A0A2G9GXQ6"/>
<feature type="domain" description="BHLH" evidence="6">
    <location>
        <begin position="147"/>
        <end position="196"/>
    </location>
</feature>
<dbReference type="Pfam" id="PF00010">
    <property type="entry name" value="HLH"/>
    <property type="match status" value="1"/>
</dbReference>
<dbReference type="PANTHER" id="PTHR45959:SF2">
    <property type="entry name" value="BHLH TRANSCRIPTION FACTOR"/>
    <property type="match status" value="1"/>
</dbReference>
<dbReference type="Proteomes" id="UP000231279">
    <property type="component" value="Unassembled WGS sequence"/>
</dbReference>
<keyword evidence="5" id="KW-0175">Coiled coil</keyword>
<evidence type="ECO:0000256" key="2">
    <source>
        <dbReference type="ARBA" id="ARBA00023015"/>
    </source>
</evidence>
<dbReference type="InterPro" id="IPR036638">
    <property type="entry name" value="HLH_DNA-bd_sf"/>
</dbReference>
<keyword evidence="3" id="KW-0804">Transcription</keyword>
<dbReference type="OrthoDB" id="690068at2759"/>
<dbReference type="SUPFAM" id="SSF47459">
    <property type="entry name" value="HLH, helix-loop-helix DNA-binding domain"/>
    <property type="match status" value="1"/>
</dbReference>
<sequence length="327" mass="36454">MDNSLFMDQHDFMDSLDEDFTAAFGQNLHNYMPTGTSSAMTNIPNSNSSYTSSAIEQAKPHIPEDNFSKFSSIQNVMINPDDQVSSAPMIISFGNQNNPSHNFQQVSTVNPMPTINPEEHVVARNGVLKALAKVQSTKKRTRVRAPSQTYDHIIAERKRREQLSQLFVALSAIVPGLKKMDKSSILEDAIKYLKHLKERVQKLEEQAEQRAMESVVLVRKSQMVVEDEGSSDEQISGCFAEQPLPAIEARVCDKHILIRVHCEKKKGVLVKLLCKVESLNMIIVNTNATPFGNVSLDITIIAELEKEFNMTVKEVVTAIRAALMPGA</sequence>
<evidence type="ECO:0000256" key="3">
    <source>
        <dbReference type="ARBA" id="ARBA00023163"/>
    </source>
</evidence>
<dbReference type="InterPro" id="IPR054502">
    <property type="entry name" value="bHLH-TF_ACT-like_plant"/>
</dbReference>
<reference evidence="8" key="1">
    <citation type="journal article" date="2018" name="Gigascience">
        <title>Genome assembly of the Pink Ipe (Handroanthus impetiginosus, Bignoniaceae), a highly valued, ecologically keystone Neotropical timber forest tree.</title>
        <authorList>
            <person name="Silva-Junior O.B."/>
            <person name="Grattapaglia D."/>
            <person name="Novaes E."/>
            <person name="Collevatti R.G."/>
        </authorList>
    </citation>
    <scope>NUCLEOTIDE SEQUENCE [LARGE SCALE GENOMIC DNA]</scope>
    <source>
        <strain evidence="8">cv. UFG-1</strain>
    </source>
</reference>
<dbReference type="PANTHER" id="PTHR45959">
    <property type="entry name" value="BHLH TRANSCRIPTION FACTOR"/>
    <property type="match status" value="1"/>
</dbReference>
<accession>A0A2G9GXQ6</accession>
<proteinExistence type="predicted"/>
<dbReference type="PROSITE" id="PS50888">
    <property type="entry name" value="BHLH"/>
    <property type="match status" value="1"/>
</dbReference>
<dbReference type="Gene3D" id="4.10.280.10">
    <property type="entry name" value="Helix-loop-helix DNA-binding domain"/>
    <property type="match status" value="1"/>
</dbReference>